<evidence type="ECO:0000256" key="1">
    <source>
        <dbReference type="ARBA" id="ARBA00004496"/>
    </source>
</evidence>
<accession>R1CWC9</accession>
<dbReference type="SMART" id="SM01016">
    <property type="entry name" value="Arg_tRNA_synt_N"/>
    <property type="match status" value="1"/>
</dbReference>
<feature type="domain" description="Arginyl tRNA synthetase N-terminal" evidence="13">
    <location>
        <begin position="6"/>
        <end position="85"/>
    </location>
</feature>
<comment type="subcellular location">
    <subcellularLocation>
        <location evidence="1 10">Cytoplasm</location>
    </subcellularLocation>
</comment>
<keyword evidence="15" id="KW-1185">Reference proteome</keyword>
<dbReference type="Gene3D" id="3.30.1360.70">
    <property type="entry name" value="Arginyl tRNA synthetase N-terminal domain"/>
    <property type="match status" value="1"/>
</dbReference>
<evidence type="ECO:0000256" key="8">
    <source>
        <dbReference type="ARBA" id="ARBA00023146"/>
    </source>
</evidence>
<dbReference type="InterPro" id="IPR005148">
    <property type="entry name" value="Arg-tRNA-synth_N"/>
</dbReference>
<comment type="similarity">
    <text evidence="2 10 11">Belongs to the class-I aminoacyl-tRNA synthetase family.</text>
</comment>
<dbReference type="SUPFAM" id="SSF52374">
    <property type="entry name" value="Nucleotidylyl transferase"/>
    <property type="match status" value="1"/>
</dbReference>
<evidence type="ECO:0000256" key="3">
    <source>
        <dbReference type="ARBA" id="ARBA00022490"/>
    </source>
</evidence>
<evidence type="ECO:0000256" key="4">
    <source>
        <dbReference type="ARBA" id="ARBA00022598"/>
    </source>
</evidence>
<dbReference type="PANTHER" id="PTHR11956">
    <property type="entry name" value="ARGINYL-TRNA SYNTHETASE"/>
    <property type="match status" value="1"/>
</dbReference>
<dbReference type="AlphaFoldDB" id="R1CWC9"/>
<feature type="short sequence motif" description="'HIGH' region" evidence="10">
    <location>
        <begin position="123"/>
        <end position="133"/>
    </location>
</feature>
<evidence type="ECO:0000256" key="2">
    <source>
        <dbReference type="ARBA" id="ARBA00005594"/>
    </source>
</evidence>
<keyword evidence="5 10" id="KW-0547">Nucleotide-binding</keyword>
<dbReference type="InterPro" id="IPR009080">
    <property type="entry name" value="tRNAsynth_Ia_anticodon-bd"/>
</dbReference>
<dbReference type="InterPro" id="IPR001278">
    <property type="entry name" value="Arg-tRNA-ligase"/>
</dbReference>
<dbReference type="GO" id="GO:0005524">
    <property type="term" value="F:ATP binding"/>
    <property type="evidence" value="ECO:0007669"/>
    <property type="project" value="UniProtKB-UniRule"/>
</dbReference>
<dbReference type="GO" id="GO:0005737">
    <property type="term" value="C:cytoplasm"/>
    <property type="evidence" value="ECO:0007669"/>
    <property type="project" value="UniProtKB-SubCell"/>
</dbReference>
<dbReference type="Gene3D" id="3.40.50.620">
    <property type="entry name" value="HUPs"/>
    <property type="match status" value="1"/>
</dbReference>
<keyword evidence="3 10" id="KW-0963">Cytoplasm</keyword>
<evidence type="ECO:0000256" key="10">
    <source>
        <dbReference type="HAMAP-Rule" id="MF_00123"/>
    </source>
</evidence>
<reference evidence="14 15" key="1">
    <citation type="journal article" date="2015" name="Geomicrobiol. J.">
        <title>Caldisalinibacter kiritimatiensis gen. nov., sp. nov., a moderately thermohalophilic thiosulfate-reducing bacterium from a hypersaline microbial mat.</title>
        <authorList>
            <person name="Ben Hania W."/>
            <person name="Joseph M."/>
            <person name="Fiebig A."/>
            <person name="Bunk B."/>
            <person name="Klenk H.-P."/>
            <person name="Fardeau M.-L."/>
            <person name="Spring S."/>
        </authorList>
    </citation>
    <scope>NUCLEOTIDE SEQUENCE [LARGE SCALE GENOMIC DNA]</scope>
    <source>
        <strain evidence="14 15">L21-TH-D2</strain>
    </source>
</reference>
<dbReference type="NCBIfam" id="TIGR00456">
    <property type="entry name" value="argS"/>
    <property type="match status" value="1"/>
</dbReference>
<dbReference type="HAMAP" id="MF_00123">
    <property type="entry name" value="Arg_tRNA_synth"/>
    <property type="match status" value="1"/>
</dbReference>
<dbReference type="InterPro" id="IPR001412">
    <property type="entry name" value="aa-tRNA-synth_I_CS"/>
</dbReference>
<dbReference type="EMBL" id="ARZA01000105">
    <property type="protein sequence ID" value="EOD00934.1"/>
    <property type="molecule type" value="Genomic_DNA"/>
</dbReference>
<evidence type="ECO:0000313" key="14">
    <source>
        <dbReference type="EMBL" id="EOD00934.1"/>
    </source>
</evidence>
<organism evidence="14 15">
    <name type="scientific">Caldisalinibacter kiritimatiensis</name>
    <dbReference type="NCBI Taxonomy" id="1304284"/>
    <lineage>
        <taxon>Bacteria</taxon>
        <taxon>Bacillati</taxon>
        <taxon>Bacillota</taxon>
        <taxon>Tissierellia</taxon>
        <taxon>Tissierellales</taxon>
        <taxon>Thermohalobacteraceae</taxon>
        <taxon>Caldisalinibacter</taxon>
    </lineage>
</organism>
<dbReference type="FunFam" id="3.40.50.620:FF:000116">
    <property type="entry name" value="Arginine--tRNA ligase"/>
    <property type="match status" value="1"/>
</dbReference>
<dbReference type="EC" id="6.1.1.19" evidence="10"/>
<dbReference type="PATRIC" id="fig|1304284.3.peg.1023"/>
<evidence type="ECO:0000259" key="13">
    <source>
        <dbReference type="SMART" id="SM01016"/>
    </source>
</evidence>
<dbReference type="SMART" id="SM00836">
    <property type="entry name" value="DALR_1"/>
    <property type="match status" value="1"/>
</dbReference>
<dbReference type="InterPro" id="IPR036695">
    <property type="entry name" value="Arg-tRNA-synth_N_sf"/>
</dbReference>
<dbReference type="InterPro" id="IPR035684">
    <property type="entry name" value="ArgRS_core"/>
</dbReference>
<dbReference type="SUPFAM" id="SSF55190">
    <property type="entry name" value="Arginyl-tRNA synthetase (ArgRS), N-terminal 'additional' domain"/>
    <property type="match status" value="1"/>
</dbReference>
<dbReference type="Pfam" id="PF05746">
    <property type="entry name" value="DALR_1"/>
    <property type="match status" value="1"/>
</dbReference>
<proteinExistence type="inferred from homology"/>
<evidence type="ECO:0000256" key="9">
    <source>
        <dbReference type="ARBA" id="ARBA00049339"/>
    </source>
</evidence>
<dbReference type="InterPro" id="IPR014729">
    <property type="entry name" value="Rossmann-like_a/b/a_fold"/>
</dbReference>
<keyword evidence="8 10" id="KW-0030">Aminoacyl-tRNA synthetase</keyword>
<comment type="subunit">
    <text evidence="10">Monomer.</text>
</comment>
<gene>
    <name evidence="10" type="primary">argS</name>
    <name evidence="14" type="ORF">L21TH_1042</name>
</gene>
<evidence type="ECO:0000256" key="7">
    <source>
        <dbReference type="ARBA" id="ARBA00022917"/>
    </source>
</evidence>
<dbReference type="CDD" id="cd00671">
    <property type="entry name" value="ArgRS_core"/>
    <property type="match status" value="1"/>
</dbReference>
<dbReference type="Gene3D" id="1.10.730.10">
    <property type="entry name" value="Isoleucyl-tRNA Synthetase, Domain 1"/>
    <property type="match status" value="1"/>
</dbReference>
<dbReference type="GO" id="GO:0006420">
    <property type="term" value="P:arginyl-tRNA aminoacylation"/>
    <property type="evidence" value="ECO:0007669"/>
    <property type="project" value="UniProtKB-UniRule"/>
</dbReference>
<dbReference type="FunFam" id="1.10.730.10:FF:000008">
    <property type="entry name" value="Arginine--tRNA ligase"/>
    <property type="match status" value="1"/>
</dbReference>
<dbReference type="PRINTS" id="PR01038">
    <property type="entry name" value="TRNASYNTHARG"/>
</dbReference>
<keyword evidence="6 10" id="KW-0067">ATP-binding</keyword>
<dbReference type="PROSITE" id="PS00178">
    <property type="entry name" value="AA_TRNA_LIGASE_I"/>
    <property type="match status" value="1"/>
</dbReference>
<dbReference type="OrthoDB" id="9805987at2"/>
<comment type="caution">
    <text evidence="14">The sequence shown here is derived from an EMBL/GenBank/DDBJ whole genome shotgun (WGS) entry which is preliminary data.</text>
</comment>
<evidence type="ECO:0000259" key="12">
    <source>
        <dbReference type="SMART" id="SM00836"/>
    </source>
</evidence>
<dbReference type="Pfam" id="PF00750">
    <property type="entry name" value="tRNA-synt_1d"/>
    <property type="match status" value="1"/>
</dbReference>
<dbReference type="Pfam" id="PF03485">
    <property type="entry name" value="Arg_tRNA_synt_N"/>
    <property type="match status" value="1"/>
</dbReference>
<evidence type="ECO:0000256" key="5">
    <source>
        <dbReference type="ARBA" id="ARBA00022741"/>
    </source>
</evidence>
<evidence type="ECO:0000313" key="15">
    <source>
        <dbReference type="Proteomes" id="UP000013378"/>
    </source>
</evidence>
<protein>
    <recommendedName>
        <fullName evidence="10">Arginine--tRNA ligase</fullName>
        <ecNumber evidence="10">6.1.1.19</ecNumber>
    </recommendedName>
    <alternativeName>
        <fullName evidence="10">Arginyl-tRNA synthetase</fullName>
        <shortName evidence="10">ArgRS</shortName>
    </alternativeName>
</protein>
<dbReference type="RefSeq" id="WP_006311038.1">
    <property type="nucleotide sequence ID" value="NZ_ARZA01000105.1"/>
</dbReference>
<keyword evidence="7 10" id="KW-0648">Protein biosynthesis</keyword>
<feature type="domain" description="DALR anticodon binding" evidence="12">
    <location>
        <begin position="451"/>
        <end position="566"/>
    </location>
</feature>
<dbReference type="eggNOG" id="COG0018">
    <property type="taxonomic scope" value="Bacteria"/>
</dbReference>
<dbReference type="CDD" id="cd07956">
    <property type="entry name" value="Anticodon_Ia_Arg"/>
    <property type="match status" value="1"/>
</dbReference>
<sequence length="566" mass="65335">MIDFKKVISEIVSEKVETLNEKEVEELIEIPPNYEMGDYAMPCFKLAKQFRKAPNLIAEEIIEVLGENQYFEKIENVGPYVNFFINKKILAESVLKEVFNKKGQYGASEIGVGKNVIVEYSSPNIAKPFHIGHIRSTVIGHSLYRIYKFLGFNTIGINHLGDYGTQFGKLIVSYKKWGNREVIESNPIPELLKLYVKFHEEAETDPELENKARAWFKKLEEGNEEAKSIWQWFRDISLKEFNRVYDMLNIKFDSYAGESFYSDKMPKVIEEMEQKDILTKSQGADIVDLEAYDMPPALIRKSDGSTLYITRDIAAAIYRKKHYDFYKNVYVVGAEQKLHFDQWRKVVELMGYEWAKDCIHVPFGMVSLEEGTMSTRKGRVVFLEDVLKKAIDKTKAIIKERNPNLEDREEIAKKVGIGAVIFQELSNNRIKDYVFSWDRTLSFEGETGPYVQYTHARACSVLKKAEVEITDEVDYSQLTNEQVVNVVRLIESFPQTIVNAMEKNEPSFITRHIVDIAQAFNKFYHDCPILSENEEMKKARLLLVYAVKTVLQIGLGLLGIEAPEKM</sequence>
<comment type="catalytic activity">
    <reaction evidence="9 10">
        <text>tRNA(Arg) + L-arginine + ATP = L-arginyl-tRNA(Arg) + AMP + diphosphate</text>
        <dbReference type="Rhea" id="RHEA:20301"/>
        <dbReference type="Rhea" id="RHEA-COMP:9658"/>
        <dbReference type="Rhea" id="RHEA-COMP:9673"/>
        <dbReference type="ChEBI" id="CHEBI:30616"/>
        <dbReference type="ChEBI" id="CHEBI:32682"/>
        <dbReference type="ChEBI" id="CHEBI:33019"/>
        <dbReference type="ChEBI" id="CHEBI:78442"/>
        <dbReference type="ChEBI" id="CHEBI:78513"/>
        <dbReference type="ChEBI" id="CHEBI:456215"/>
        <dbReference type="EC" id="6.1.1.19"/>
    </reaction>
</comment>
<dbReference type="SUPFAM" id="SSF47323">
    <property type="entry name" value="Anticodon-binding domain of a subclass of class I aminoacyl-tRNA synthetases"/>
    <property type="match status" value="1"/>
</dbReference>
<dbReference type="STRING" id="1304284.L21TH_1042"/>
<name>R1CWC9_9FIRM</name>
<evidence type="ECO:0000256" key="11">
    <source>
        <dbReference type="RuleBase" id="RU363038"/>
    </source>
</evidence>
<dbReference type="InterPro" id="IPR008909">
    <property type="entry name" value="DALR_anticod-bd"/>
</dbReference>
<dbReference type="Proteomes" id="UP000013378">
    <property type="component" value="Unassembled WGS sequence"/>
</dbReference>
<dbReference type="GO" id="GO:0004814">
    <property type="term" value="F:arginine-tRNA ligase activity"/>
    <property type="evidence" value="ECO:0007669"/>
    <property type="project" value="UniProtKB-UniRule"/>
</dbReference>
<evidence type="ECO:0000256" key="6">
    <source>
        <dbReference type="ARBA" id="ARBA00022840"/>
    </source>
</evidence>
<keyword evidence="4 10" id="KW-0436">Ligase</keyword>
<dbReference type="PANTHER" id="PTHR11956:SF5">
    <property type="entry name" value="ARGININE--TRNA LIGASE, CYTOPLASMIC"/>
    <property type="match status" value="1"/>
</dbReference>